<protein>
    <submittedName>
        <fullName evidence="2">Uncharacterized protein</fullName>
    </submittedName>
</protein>
<evidence type="ECO:0000256" key="1">
    <source>
        <dbReference type="SAM" id="MobiDB-lite"/>
    </source>
</evidence>
<accession>G5J2A5</accession>
<dbReference type="PATRIC" id="fig|423471.3.peg.1529"/>
<dbReference type="AlphaFoldDB" id="G5J2A5"/>
<sequence length="37" mass="4191">MIIVDLMNFPPSPRPPITPSPHHPITPSPRLHVKLQE</sequence>
<evidence type="ECO:0000313" key="2">
    <source>
        <dbReference type="EMBL" id="EHJ13685.1"/>
    </source>
</evidence>
<dbReference type="EMBL" id="AESD01000248">
    <property type="protein sequence ID" value="EHJ13685.1"/>
    <property type="molecule type" value="Genomic_DNA"/>
</dbReference>
<feature type="region of interest" description="Disordered" evidence="1">
    <location>
        <begin position="9"/>
        <end position="37"/>
    </location>
</feature>
<organism evidence="2 3">
    <name type="scientific">Crocosphaera watsonii WH 0003</name>
    <dbReference type="NCBI Taxonomy" id="423471"/>
    <lineage>
        <taxon>Bacteria</taxon>
        <taxon>Bacillati</taxon>
        <taxon>Cyanobacteriota</taxon>
        <taxon>Cyanophyceae</taxon>
        <taxon>Oscillatoriophycideae</taxon>
        <taxon>Chroococcales</taxon>
        <taxon>Aphanothecaceae</taxon>
        <taxon>Crocosphaera</taxon>
    </lineage>
</organism>
<feature type="compositionally biased region" description="Pro residues" evidence="1">
    <location>
        <begin position="10"/>
        <end position="27"/>
    </location>
</feature>
<proteinExistence type="predicted"/>
<evidence type="ECO:0000313" key="3">
    <source>
        <dbReference type="Proteomes" id="UP000003477"/>
    </source>
</evidence>
<gene>
    <name evidence="2" type="ORF">CWATWH0003_1637</name>
</gene>
<reference evidence="2 3" key="1">
    <citation type="journal article" date="2011" name="Front. Microbiol.">
        <title>Two Strains of Crocosphaera watsonii with Highly Conserved Genomes are Distinguished by Strain-Specific Features.</title>
        <authorList>
            <person name="Bench S.R."/>
            <person name="Ilikchyan I.N."/>
            <person name="Tripp H.J."/>
            <person name="Zehr J.P."/>
        </authorList>
    </citation>
    <scope>NUCLEOTIDE SEQUENCE [LARGE SCALE GENOMIC DNA]</scope>
    <source>
        <strain evidence="2 3">WH 0003</strain>
    </source>
</reference>
<dbReference type="Proteomes" id="UP000003477">
    <property type="component" value="Unassembled WGS sequence"/>
</dbReference>
<name>G5J2A5_CROWT</name>
<comment type="caution">
    <text evidence="2">The sequence shown here is derived from an EMBL/GenBank/DDBJ whole genome shotgun (WGS) entry which is preliminary data.</text>
</comment>